<gene>
    <name evidence="1" type="ordered locus">Acear_1278</name>
</gene>
<dbReference type="HOGENOM" id="CLU_2968679_0_0_9"/>
<evidence type="ECO:0000313" key="2">
    <source>
        <dbReference type="Proteomes" id="UP000001661"/>
    </source>
</evidence>
<reference evidence="1 2" key="1">
    <citation type="journal article" date="2010" name="Stand. Genomic Sci.">
        <title>Complete genome sequence of Acetohalobium arabaticum type strain (Z-7288).</title>
        <authorList>
            <person name="Sikorski J."/>
            <person name="Lapidus A."/>
            <person name="Chertkov O."/>
            <person name="Lucas S."/>
            <person name="Copeland A."/>
            <person name="Glavina Del Rio T."/>
            <person name="Nolan M."/>
            <person name="Tice H."/>
            <person name="Cheng J.F."/>
            <person name="Han C."/>
            <person name="Brambilla E."/>
            <person name="Pitluck S."/>
            <person name="Liolios K."/>
            <person name="Ivanova N."/>
            <person name="Mavromatis K."/>
            <person name="Mikhailova N."/>
            <person name="Pati A."/>
            <person name="Bruce D."/>
            <person name="Detter C."/>
            <person name="Tapia R."/>
            <person name="Goodwin L."/>
            <person name="Chen A."/>
            <person name="Palaniappan K."/>
            <person name="Land M."/>
            <person name="Hauser L."/>
            <person name="Chang Y.J."/>
            <person name="Jeffries C.D."/>
            <person name="Rohde M."/>
            <person name="Goker M."/>
            <person name="Spring S."/>
            <person name="Woyke T."/>
            <person name="Bristow J."/>
            <person name="Eisen J.A."/>
            <person name="Markowitz V."/>
            <person name="Hugenholtz P."/>
            <person name="Kyrpides N.C."/>
            <person name="Klenk H.P."/>
        </authorList>
    </citation>
    <scope>NUCLEOTIDE SEQUENCE [LARGE SCALE GENOMIC DNA]</scope>
    <source>
        <strain evidence="2">ATCC 49924 / DSM 5501 / Z-7288</strain>
    </source>
</reference>
<organism evidence="1 2">
    <name type="scientific">Acetohalobium arabaticum (strain ATCC 49924 / DSM 5501 / Z-7288)</name>
    <dbReference type="NCBI Taxonomy" id="574087"/>
    <lineage>
        <taxon>Bacteria</taxon>
        <taxon>Bacillati</taxon>
        <taxon>Bacillota</taxon>
        <taxon>Clostridia</taxon>
        <taxon>Halanaerobiales</taxon>
        <taxon>Halobacteroidaceae</taxon>
        <taxon>Acetohalobium</taxon>
    </lineage>
</organism>
<proteinExistence type="predicted"/>
<evidence type="ECO:0000313" key="1">
    <source>
        <dbReference type="EMBL" id="ADL12792.1"/>
    </source>
</evidence>
<keyword evidence="2" id="KW-1185">Reference proteome</keyword>
<dbReference type="Proteomes" id="UP000001661">
    <property type="component" value="Chromosome"/>
</dbReference>
<dbReference type="EMBL" id="CP002105">
    <property type="protein sequence ID" value="ADL12792.1"/>
    <property type="molecule type" value="Genomic_DNA"/>
</dbReference>
<dbReference type="RefSeq" id="WP_013278238.1">
    <property type="nucleotide sequence ID" value="NC_014378.1"/>
</dbReference>
<protein>
    <submittedName>
        <fullName evidence="1">Uncharacterized protein</fullName>
    </submittedName>
</protein>
<accession>D9QQK1</accession>
<dbReference type="KEGG" id="aar:Acear_1278"/>
<sequence length="58" mass="6372">MVDINPNHDIATPEETETYYIIDDNSGSASANYLSRNLIKKDGIIIASEENNTSADLN</sequence>
<dbReference type="STRING" id="574087.Acear_1278"/>
<name>D9QQK1_ACEAZ</name>
<dbReference type="AlphaFoldDB" id="D9QQK1"/>